<dbReference type="PANTHER" id="PTHR12631:SF10">
    <property type="entry name" value="BETA-XYLOSIDASE-LIKE PROTEIN-RELATED"/>
    <property type="match status" value="1"/>
</dbReference>
<accession>A0A0G3BLL6</accession>
<dbReference type="InterPro" id="IPR017853">
    <property type="entry name" value="GH"/>
</dbReference>
<evidence type="ECO:0000313" key="1">
    <source>
        <dbReference type="EMBL" id="AKJ27450.1"/>
    </source>
</evidence>
<dbReference type="AlphaFoldDB" id="A0A0G3BLL6"/>
<dbReference type="SUPFAM" id="SSF49785">
    <property type="entry name" value="Galactose-binding domain-like"/>
    <property type="match status" value="1"/>
</dbReference>
<dbReference type="GO" id="GO:0004553">
    <property type="term" value="F:hydrolase activity, hydrolyzing O-glycosyl compounds"/>
    <property type="evidence" value="ECO:0007669"/>
    <property type="project" value="TreeGrafter"/>
</dbReference>
<protein>
    <submittedName>
        <fullName evidence="1">Glycosyl hydrolase</fullName>
    </submittedName>
</protein>
<dbReference type="PANTHER" id="PTHR12631">
    <property type="entry name" value="ALPHA-L-IDURONIDASE"/>
    <property type="match status" value="1"/>
</dbReference>
<dbReference type="Gene3D" id="2.60.120.260">
    <property type="entry name" value="Galactose-binding domain-like"/>
    <property type="match status" value="1"/>
</dbReference>
<keyword evidence="1" id="KW-0378">Hydrolase</keyword>
<dbReference type="InterPro" id="IPR051923">
    <property type="entry name" value="Glycosyl_Hydrolase_39"/>
</dbReference>
<dbReference type="InterPro" id="IPR008979">
    <property type="entry name" value="Galactose-bd-like_sf"/>
</dbReference>
<keyword evidence="2" id="KW-1185">Reference proteome</keyword>
<dbReference type="STRING" id="413882.AAW51_0759"/>
<name>A0A0G3BLL6_9BURK</name>
<evidence type="ECO:0000313" key="2">
    <source>
        <dbReference type="Proteomes" id="UP000035352"/>
    </source>
</evidence>
<dbReference type="Gene3D" id="3.20.20.80">
    <property type="entry name" value="Glycosidases"/>
    <property type="match status" value="1"/>
</dbReference>
<proteinExistence type="predicted"/>
<dbReference type="Proteomes" id="UP000035352">
    <property type="component" value="Chromosome"/>
</dbReference>
<dbReference type="SUPFAM" id="SSF51445">
    <property type="entry name" value="(Trans)glycosidases"/>
    <property type="match status" value="1"/>
</dbReference>
<gene>
    <name evidence="1" type="ORF">AAW51_0759</name>
</gene>
<sequence>MVASTAPATLAPLEVARSSFEEAFSYKAPGWNVNEYGGAISRLGKSNDAATGTGSQSFTLISKGTGDSNLLRGFPMKQGYVYQVSVKYKLPVGKSAVMMLRHDAQPWNSIAQQTVQGNGQWQQLTLKAAFPHADALGSFRVAHKHLDTPILIDDFQMVESKPNLMTFSHGQPVSPLFTGIHVNRLGTHNAWPALGVKMMRLHDTGTTWGAMQPTDAPVDFSTNAAARRLDYYVFSYRRPDVALMYTFTNVPKWAALDPTRTDYRTTGVADLESFRRFVRQIGTRYKGHIRYWEMWNESNYSLFWTGGPVHLAELTRVAAEELKAIDPENKIVAANVIWNGQHFLEDYLDAGARDHVDVLSYHHYTENGPVANAVFHYNMRELAARHGLSHLPIWNTEGDATCTEVTPLCAGVDLMQEQAQLSAGAVLTMAASGVGNYNYYTLEGRSPDRALLSSADWSTLTAGGKAYQSVAAWLAGATVQDSWCEATHCVLRLQGRGWALWPAREAVNITLPFTPVAARTTDGQRLSVSGATRFLLNQPVFFEIANAVTF</sequence>
<organism evidence="1 2">
    <name type="scientific">Caldimonas brevitalea</name>
    <dbReference type="NCBI Taxonomy" id="413882"/>
    <lineage>
        <taxon>Bacteria</taxon>
        <taxon>Pseudomonadati</taxon>
        <taxon>Pseudomonadota</taxon>
        <taxon>Betaproteobacteria</taxon>
        <taxon>Burkholderiales</taxon>
        <taxon>Sphaerotilaceae</taxon>
        <taxon>Caldimonas</taxon>
    </lineage>
</organism>
<reference evidence="1 2" key="1">
    <citation type="submission" date="2015-05" db="EMBL/GenBank/DDBJ databases">
        <authorList>
            <person name="Tang B."/>
            <person name="Yu Y."/>
        </authorList>
    </citation>
    <scope>NUCLEOTIDE SEQUENCE [LARGE SCALE GENOMIC DNA]</scope>
    <source>
        <strain evidence="1 2">DSM 7029</strain>
    </source>
</reference>
<dbReference type="KEGG" id="pbh:AAW51_0759"/>
<dbReference type="EMBL" id="CP011371">
    <property type="protein sequence ID" value="AKJ27450.1"/>
    <property type="molecule type" value="Genomic_DNA"/>
</dbReference>